<evidence type="ECO:0000256" key="2">
    <source>
        <dbReference type="ARBA" id="ARBA00022722"/>
    </source>
</evidence>
<dbReference type="Pfam" id="PF07453">
    <property type="entry name" value="NUMOD1"/>
    <property type="match status" value="1"/>
</dbReference>
<evidence type="ECO:0000256" key="3">
    <source>
        <dbReference type="ARBA" id="ARBA00022759"/>
    </source>
</evidence>
<evidence type="ECO:0000256" key="1">
    <source>
        <dbReference type="ARBA" id="ARBA00010045"/>
    </source>
</evidence>
<dbReference type="Proteomes" id="UP000280685">
    <property type="component" value="Mitochondrion MT"/>
</dbReference>
<evidence type="ECO:0000313" key="7">
    <source>
        <dbReference type="Proteomes" id="UP000280685"/>
    </source>
</evidence>
<dbReference type="GO" id="GO:0004519">
    <property type="term" value="F:endonuclease activity"/>
    <property type="evidence" value="ECO:0007669"/>
    <property type="project" value="UniProtKB-KW"/>
</dbReference>
<dbReference type="InterPro" id="IPR036388">
    <property type="entry name" value="WH-like_DNA-bd_sf"/>
</dbReference>
<dbReference type="SMART" id="SM00465">
    <property type="entry name" value="GIYc"/>
    <property type="match status" value="1"/>
</dbReference>
<proteinExistence type="predicted"/>
<keyword evidence="7" id="KW-1185">Reference proteome</keyword>
<feature type="domain" description="GIY-YIG" evidence="5">
    <location>
        <begin position="85"/>
        <end position="176"/>
    </location>
</feature>
<dbReference type="SMART" id="SM00497">
    <property type="entry name" value="IENR1"/>
    <property type="match status" value="1"/>
</dbReference>
<dbReference type="SUPFAM" id="SSF64496">
    <property type="entry name" value="DNA-binding domain of intron-encoded endonucleases"/>
    <property type="match status" value="1"/>
</dbReference>
<comment type="similarity">
    <text evidence="1">To endonucleases of group I introns of fungi and phage.</text>
</comment>
<dbReference type="InterPro" id="IPR003611">
    <property type="entry name" value="NUMOD3"/>
</dbReference>
<evidence type="ECO:0000313" key="6">
    <source>
        <dbReference type="EMBL" id="VBB87366.1"/>
    </source>
</evidence>
<keyword evidence="2" id="KW-0540">Nuclease</keyword>
<keyword evidence="6" id="KW-0496">Mitochondrion</keyword>
<gene>
    <name evidence="6" type="ORF">PAMITO_ORF301</name>
</gene>
<dbReference type="InterPro" id="IPR006350">
    <property type="entry name" value="Intron_endoG1"/>
</dbReference>
<dbReference type="InterPro" id="IPR000305">
    <property type="entry name" value="GIY-YIG_endonuc"/>
</dbReference>
<sequence length="301" mass="35343">YEYSPKWFNISNKENIIKHNKINNHRLFNKSIVKRGYCTGRPKDNIEISERLKTIIQELGLNPVYVYENLNLEDTRKQILNDTRGLSGIYMIVNKVTKDYYIGSASTNRFYARFSNHVIYFRGSKIVKLAIKKYDLINFAFIVLDLYPNIVTKENNKELLDLEDKYLKLLVPNYNILTEAGSSFGYKHTEIDRQKMKDIYSDARRERIGNLNKDKKLSPETIEKIREKALNRPSMSDVTKQKCITNTRPVVLYNLNGTVYGEYSTILDAAKSINCDEKTIRRALKTEKRLVKRQWIVKDFK</sequence>
<dbReference type="InterPro" id="IPR010896">
    <property type="entry name" value="NUMOD1"/>
</dbReference>
<dbReference type="InterPro" id="IPR003647">
    <property type="entry name" value="Intron_nuc_1_rpt"/>
</dbReference>
<reference evidence="6" key="1">
    <citation type="submission" date="2018-02" db="EMBL/GenBank/DDBJ databases">
        <authorList>
            <person name="Silar P."/>
        </authorList>
    </citation>
    <scope>NUCLEOTIDE SEQUENCE [LARGE SCALE GENOMIC DNA]</scope>
    <source>
        <strain evidence="6">T</strain>
    </source>
</reference>
<dbReference type="EMBL" id="LR026971">
    <property type="protein sequence ID" value="VBB87366.1"/>
    <property type="molecule type" value="Genomic_DNA"/>
</dbReference>
<evidence type="ECO:0000256" key="4">
    <source>
        <dbReference type="ARBA" id="ARBA00022801"/>
    </source>
</evidence>
<dbReference type="NCBIfam" id="TIGR01453">
    <property type="entry name" value="grpIintron_endo"/>
    <property type="match status" value="1"/>
</dbReference>
<dbReference type="CDD" id="cd10445">
    <property type="entry name" value="GIY-YIG_bI1_like"/>
    <property type="match status" value="1"/>
</dbReference>
<dbReference type="PROSITE" id="PS50164">
    <property type="entry name" value="GIY_YIG"/>
    <property type="match status" value="1"/>
</dbReference>
<dbReference type="InterPro" id="IPR035901">
    <property type="entry name" value="GIY-YIG_endonuc_sf"/>
</dbReference>
<dbReference type="SUPFAM" id="SSF82771">
    <property type="entry name" value="GIY-YIG endonuclease"/>
    <property type="match status" value="1"/>
</dbReference>
<dbReference type="Gene3D" id="1.10.10.10">
    <property type="entry name" value="Winged helix-like DNA-binding domain superfamily/Winged helix DNA-binding domain"/>
    <property type="match status" value="1"/>
</dbReference>
<dbReference type="SMART" id="SM00496">
    <property type="entry name" value="IENR2"/>
    <property type="match status" value="2"/>
</dbReference>
<evidence type="ECO:0000259" key="5">
    <source>
        <dbReference type="PROSITE" id="PS50164"/>
    </source>
</evidence>
<geneLocation type="mitochondrion" evidence="6"/>
<keyword evidence="3 6" id="KW-0255">Endonuclease</keyword>
<protein>
    <submittedName>
        <fullName evidence="6">Intron-encoded endonuclease bI1</fullName>
    </submittedName>
</protein>
<keyword evidence="4" id="KW-0378">Hydrolase</keyword>
<organism evidence="6 7">
    <name type="scientific">Podospora comata</name>
    <dbReference type="NCBI Taxonomy" id="48703"/>
    <lineage>
        <taxon>Eukaryota</taxon>
        <taxon>Fungi</taxon>
        <taxon>Dikarya</taxon>
        <taxon>Ascomycota</taxon>
        <taxon>Pezizomycotina</taxon>
        <taxon>Sordariomycetes</taxon>
        <taxon>Sordariomycetidae</taxon>
        <taxon>Sordariales</taxon>
        <taxon>Podosporaceae</taxon>
        <taxon>Podospora</taxon>
    </lineage>
</organism>
<dbReference type="Gene3D" id="3.40.1440.10">
    <property type="entry name" value="GIY-YIG endonuclease"/>
    <property type="match status" value="1"/>
</dbReference>
<feature type="non-terminal residue" evidence="6">
    <location>
        <position position="1"/>
    </location>
</feature>
<accession>A0ABY6SN73</accession>
<name>A0ABY6SN73_PODCO</name>